<keyword evidence="7" id="KW-0520">NAD</keyword>
<dbReference type="GO" id="GO:0008137">
    <property type="term" value="F:NADH dehydrogenase (ubiquinone) activity"/>
    <property type="evidence" value="ECO:0007669"/>
    <property type="project" value="InterPro"/>
</dbReference>
<feature type="transmembrane region" description="Helical" evidence="8">
    <location>
        <begin position="90"/>
        <end position="109"/>
    </location>
</feature>
<accession>A0A1C2IRN7</accession>
<evidence type="ECO:0000313" key="11">
    <source>
        <dbReference type="Proteomes" id="UP000094893"/>
    </source>
</evidence>
<dbReference type="Proteomes" id="UP000095008">
    <property type="component" value="Unassembled WGS sequence"/>
</dbReference>
<comment type="similarity">
    <text evidence="2 7">Belongs to the complex I subunit 3 family.</text>
</comment>
<keyword evidence="5 8" id="KW-1133">Transmembrane helix</keyword>
<dbReference type="GeneID" id="60694560"/>
<dbReference type="GO" id="GO:0048038">
    <property type="term" value="F:quinone binding"/>
    <property type="evidence" value="ECO:0007669"/>
    <property type="project" value="UniProtKB-KW"/>
</dbReference>
<dbReference type="OrthoDB" id="9791970at2"/>
<evidence type="ECO:0000313" key="10">
    <source>
        <dbReference type="EMBL" id="OCX70365.1"/>
    </source>
</evidence>
<protein>
    <recommendedName>
        <fullName evidence="7">NADH-quinone oxidoreductase subunit</fullName>
        <ecNumber evidence="7">7.1.1.-</ecNumber>
    </recommendedName>
</protein>
<name>A0A1C2IRN7_ACITH</name>
<dbReference type="Proteomes" id="UP000094893">
    <property type="component" value="Unassembled WGS sequence"/>
</dbReference>
<gene>
    <name evidence="9" type="ORF">A6M23_16075</name>
    <name evidence="10" type="ORF">A6P07_14615</name>
</gene>
<dbReference type="EMBL" id="LWRY01000233">
    <property type="protein sequence ID" value="OCX69114.1"/>
    <property type="molecule type" value="Genomic_DNA"/>
</dbReference>
<evidence type="ECO:0000313" key="12">
    <source>
        <dbReference type="Proteomes" id="UP000095008"/>
    </source>
</evidence>
<dbReference type="InterPro" id="IPR000440">
    <property type="entry name" value="NADH_UbQ/plastoQ_OxRdtase_su3"/>
</dbReference>
<dbReference type="Pfam" id="PF00507">
    <property type="entry name" value="Oxidored_q4"/>
    <property type="match status" value="1"/>
</dbReference>
<keyword evidence="7" id="KW-0874">Quinone</keyword>
<evidence type="ECO:0000313" key="9">
    <source>
        <dbReference type="EMBL" id="OCX69114.1"/>
    </source>
</evidence>
<dbReference type="PANTHER" id="PTHR11058:SF21">
    <property type="entry name" value="NADH-QUINONE OXIDOREDUCTASE SUBUNIT A"/>
    <property type="match status" value="1"/>
</dbReference>
<evidence type="ECO:0000256" key="8">
    <source>
        <dbReference type="SAM" id="Phobius"/>
    </source>
</evidence>
<proteinExistence type="inferred from homology"/>
<organism evidence="9 12">
    <name type="scientific">Acidithiobacillus thiooxidans</name>
    <name type="common">Thiobacillus thiooxidans</name>
    <dbReference type="NCBI Taxonomy" id="930"/>
    <lineage>
        <taxon>Bacteria</taxon>
        <taxon>Pseudomonadati</taxon>
        <taxon>Pseudomonadota</taxon>
        <taxon>Acidithiobacillia</taxon>
        <taxon>Acidithiobacillales</taxon>
        <taxon>Acidithiobacillaceae</taxon>
        <taxon>Acidithiobacillus</taxon>
    </lineage>
</organism>
<comment type="function">
    <text evidence="7">NDH-1 shuttles electrons from NADH, via FMN and iron-sulfur (Fe-S) centers, to quinones in the respiratory chain.</text>
</comment>
<dbReference type="eggNOG" id="COG0838">
    <property type="taxonomic scope" value="Bacteria"/>
</dbReference>
<evidence type="ECO:0000256" key="7">
    <source>
        <dbReference type="RuleBase" id="RU003639"/>
    </source>
</evidence>
<keyword evidence="6 8" id="KW-0472">Membrane</keyword>
<feature type="transmembrane region" description="Helical" evidence="8">
    <location>
        <begin position="6"/>
        <end position="30"/>
    </location>
</feature>
<dbReference type="InterPro" id="IPR038430">
    <property type="entry name" value="NDAH_ubi_oxred_su3_sf"/>
</dbReference>
<evidence type="ECO:0000256" key="1">
    <source>
        <dbReference type="ARBA" id="ARBA00004370"/>
    </source>
</evidence>
<dbReference type="EC" id="7.1.1.-" evidence="7"/>
<keyword evidence="4 7" id="KW-0812">Transmembrane</keyword>
<comment type="catalytic activity">
    <reaction evidence="7">
        <text>a quinone + NADH + 5 H(+)(in) = a quinol + NAD(+) + 4 H(+)(out)</text>
        <dbReference type="Rhea" id="RHEA:57888"/>
        <dbReference type="ChEBI" id="CHEBI:15378"/>
        <dbReference type="ChEBI" id="CHEBI:24646"/>
        <dbReference type="ChEBI" id="CHEBI:57540"/>
        <dbReference type="ChEBI" id="CHEBI:57945"/>
        <dbReference type="ChEBI" id="CHEBI:132124"/>
    </reaction>
</comment>
<reference evidence="9 11" key="1">
    <citation type="journal article" date="2016" name="Int. J. Mol. Sci.">
        <title>Comparative genomics of the extreme acidophile Acidithiobacillus thiooxidans reveals intraspecific divergence and niche adaptation.</title>
        <authorList>
            <person name="Zhang X."/>
            <person name="Feng X."/>
            <person name="Tao J."/>
            <person name="Ma L."/>
            <person name="Xiao Y."/>
            <person name="Liang Y."/>
            <person name="Liu X."/>
            <person name="Yin H."/>
        </authorList>
    </citation>
    <scope>NUCLEOTIDE SEQUENCE [LARGE SCALE GENOMIC DNA]</scope>
    <source>
        <strain evidence="10 11">A02</strain>
        <strain evidence="9">DXS-W</strain>
    </source>
</reference>
<evidence type="ECO:0000256" key="5">
    <source>
        <dbReference type="ARBA" id="ARBA00022989"/>
    </source>
</evidence>
<comment type="subcellular location">
    <subcellularLocation>
        <location evidence="7">Cell membrane</location>
        <topology evidence="7">Multi-pass membrane protein</topology>
    </subcellularLocation>
    <subcellularLocation>
        <location evidence="1">Membrane</location>
    </subcellularLocation>
</comment>
<comment type="caution">
    <text evidence="9">The sequence shown here is derived from an EMBL/GenBank/DDBJ whole genome shotgun (WGS) entry which is preliminary data.</text>
</comment>
<dbReference type="RefSeq" id="WP_024894637.1">
    <property type="nucleotide sequence ID" value="NZ_DAIAWO010000040.1"/>
</dbReference>
<evidence type="ECO:0000256" key="6">
    <source>
        <dbReference type="ARBA" id="ARBA00023136"/>
    </source>
</evidence>
<evidence type="ECO:0000256" key="3">
    <source>
        <dbReference type="ARBA" id="ARBA00022448"/>
    </source>
</evidence>
<evidence type="ECO:0000256" key="2">
    <source>
        <dbReference type="ARBA" id="ARBA00008472"/>
    </source>
</evidence>
<dbReference type="STRING" id="930.GCA_002079865_02645"/>
<dbReference type="GO" id="GO:0030964">
    <property type="term" value="C:NADH dehydrogenase complex"/>
    <property type="evidence" value="ECO:0007669"/>
    <property type="project" value="TreeGrafter"/>
</dbReference>
<dbReference type="EMBL" id="LWSA01000200">
    <property type="protein sequence ID" value="OCX70365.1"/>
    <property type="molecule type" value="Genomic_DNA"/>
</dbReference>
<feature type="transmembrane region" description="Helical" evidence="8">
    <location>
        <begin position="59"/>
        <end position="84"/>
    </location>
</feature>
<dbReference type="Gene3D" id="1.20.58.1610">
    <property type="entry name" value="NADH:ubiquinone/plastoquinone oxidoreductase, chain 3"/>
    <property type="match status" value="1"/>
</dbReference>
<sequence length="119" mass="12885">MMASPALIVGIFAAAVLLVLMSILWISGLLGGQHPNRNKNIPFESGLGANTSTHPRTPVAFYLLAVSFLVFELEAAFLFAWAVAFHALGWGPVVAGLAFMVILGLGLFYEWRMGGLQWH</sequence>
<dbReference type="AlphaFoldDB" id="A0A1C2IRN7"/>
<dbReference type="PANTHER" id="PTHR11058">
    <property type="entry name" value="NADH-UBIQUINONE OXIDOREDUCTASE CHAIN 3"/>
    <property type="match status" value="1"/>
</dbReference>
<dbReference type="GO" id="GO:0005886">
    <property type="term" value="C:plasma membrane"/>
    <property type="evidence" value="ECO:0007669"/>
    <property type="project" value="UniProtKB-SubCell"/>
</dbReference>
<keyword evidence="12" id="KW-1185">Reference proteome</keyword>
<keyword evidence="3" id="KW-0813">Transport</keyword>
<evidence type="ECO:0000256" key="4">
    <source>
        <dbReference type="ARBA" id="ARBA00022692"/>
    </source>
</evidence>
<keyword evidence="9" id="KW-0830">Ubiquinone</keyword>